<feature type="compositionally biased region" description="Basic and acidic residues" evidence="2">
    <location>
        <begin position="437"/>
        <end position="447"/>
    </location>
</feature>
<keyword evidence="6" id="KW-1185">Reference proteome</keyword>
<keyword evidence="3" id="KW-0472">Membrane</keyword>
<evidence type="ECO:0000313" key="5">
    <source>
        <dbReference type="EMBL" id="PSW00667.1"/>
    </source>
</evidence>
<dbReference type="OrthoDB" id="9807628at2"/>
<feature type="compositionally biased region" description="Low complexity" evidence="2">
    <location>
        <begin position="483"/>
        <end position="539"/>
    </location>
</feature>
<feature type="repeat" description="TPR" evidence="1">
    <location>
        <begin position="393"/>
        <end position="426"/>
    </location>
</feature>
<keyword evidence="1" id="KW-0802">TPR repeat</keyword>
<evidence type="ECO:0000256" key="3">
    <source>
        <dbReference type="SAM" id="Phobius"/>
    </source>
</evidence>
<feature type="transmembrane region" description="Helical" evidence="3">
    <location>
        <begin position="55"/>
        <end position="74"/>
    </location>
</feature>
<dbReference type="Gene3D" id="1.25.40.10">
    <property type="entry name" value="Tetratricopeptide repeat domain"/>
    <property type="match status" value="1"/>
</dbReference>
<evidence type="ECO:0000313" key="6">
    <source>
        <dbReference type="Proteomes" id="UP000240904"/>
    </source>
</evidence>
<feature type="transmembrane region" description="Helical" evidence="3">
    <location>
        <begin position="304"/>
        <end position="330"/>
    </location>
</feature>
<protein>
    <recommendedName>
        <fullName evidence="4">VWFA domain-containing protein</fullName>
    </recommendedName>
</protein>
<evidence type="ECO:0000259" key="4">
    <source>
        <dbReference type="Pfam" id="PF13519"/>
    </source>
</evidence>
<dbReference type="RefSeq" id="WP_107285263.1">
    <property type="nucleotide sequence ID" value="NZ_PYMC01000024.1"/>
</dbReference>
<dbReference type="InterPro" id="IPR011990">
    <property type="entry name" value="TPR-like_helical_dom_sf"/>
</dbReference>
<sequence>MVDFTFLHPYWLLTILPLALLLPWLKGKAHHSGLIAPHLAKQLGFERGKTTAKPFWLLGIGWLLAIIALAGPSWQKTTMPAYSLSGARVLVMDMSRSMYATDITPNRLTQARFKALDMLPGWKEGSTGLVVYAADGYMVSPLTEDSSTLKTLIPNLSPEIMPIQGSDAAAGIREAISLLKQAGHAGGDIIMVTDGMSKRESEQVMDLLDDQAYRLSILAVGTQQGAPIKLTDGRLLNDGQGKPVIARVELDNLLPLVRSTGGNLQLSQTSNRDVDAIIASTATPREQANKDKEKELEERINGGFWLLIPLMLFALLGFRRGVVIAAMLVLMPVDHAFASPWENSDQQGYQSFQQNDYVAAAEQFSDPQWKGIAQYKAGDYQQAIETLAPLTDPTSRYNLGNAYAQAGQLDEAINTYQDLLASNPEHADAQKNLDVVKKAKEQKEKEQQQQSEQNSSEKKEQASDSQQNDSQSEDQHNSENNRDSSQQDSADKQQSADNADSQTNPEQSQNPEQQQGQDQPQDPNQQQSTQQSVGQQSSSEDSENTEQPSQPVAANDDNTNPLSASDPILKKLEQVPDDTSGLIRAQLLLQARQKQAPQSTENSW</sequence>
<feature type="transmembrane region" description="Helical" evidence="3">
    <location>
        <begin position="6"/>
        <end position="25"/>
    </location>
</feature>
<dbReference type="PROSITE" id="PS50293">
    <property type="entry name" value="TPR_REGION"/>
    <property type="match status" value="1"/>
</dbReference>
<organism evidence="5 6">
    <name type="scientific">Photobacterium lipolyticum</name>
    <dbReference type="NCBI Taxonomy" id="266810"/>
    <lineage>
        <taxon>Bacteria</taxon>
        <taxon>Pseudomonadati</taxon>
        <taxon>Pseudomonadota</taxon>
        <taxon>Gammaproteobacteria</taxon>
        <taxon>Vibrionales</taxon>
        <taxon>Vibrionaceae</taxon>
        <taxon>Photobacterium</taxon>
    </lineage>
</organism>
<comment type="caution">
    <text evidence="5">The sequence shown here is derived from an EMBL/GenBank/DDBJ whole genome shotgun (WGS) entry which is preliminary data.</text>
</comment>
<keyword evidence="3" id="KW-1133">Transmembrane helix</keyword>
<name>A0A2T3MSC9_9GAMM</name>
<dbReference type="InterPro" id="IPR019734">
    <property type="entry name" value="TPR_rpt"/>
</dbReference>
<dbReference type="SUPFAM" id="SSF48452">
    <property type="entry name" value="TPR-like"/>
    <property type="match status" value="1"/>
</dbReference>
<feature type="compositionally biased region" description="Basic and acidic residues" evidence="2">
    <location>
        <begin position="473"/>
        <end position="482"/>
    </location>
</feature>
<feature type="compositionally biased region" description="Polar residues" evidence="2">
    <location>
        <begin position="545"/>
        <end position="563"/>
    </location>
</feature>
<dbReference type="EMBL" id="PYMC01000024">
    <property type="protein sequence ID" value="PSW00667.1"/>
    <property type="molecule type" value="Genomic_DNA"/>
</dbReference>
<dbReference type="Proteomes" id="UP000240904">
    <property type="component" value="Unassembled WGS sequence"/>
</dbReference>
<accession>A0A2T3MSC9</accession>
<dbReference type="InterPro" id="IPR036465">
    <property type="entry name" value="vWFA_dom_sf"/>
</dbReference>
<dbReference type="AlphaFoldDB" id="A0A2T3MSC9"/>
<dbReference type="Pfam" id="PF13519">
    <property type="entry name" value="VWA_2"/>
    <property type="match status" value="1"/>
</dbReference>
<feature type="region of interest" description="Disordered" evidence="2">
    <location>
        <begin position="437"/>
        <end position="575"/>
    </location>
</feature>
<dbReference type="PROSITE" id="PS50005">
    <property type="entry name" value="TPR"/>
    <property type="match status" value="1"/>
</dbReference>
<gene>
    <name evidence="5" type="ORF">C9I89_20885</name>
</gene>
<dbReference type="Pfam" id="PF14559">
    <property type="entry name" value="TPR_19"/>
    <property type="match status" value="1"/>
</dbReference>
<reference evidence="5 6" key="1">
    <citation type="submission" date="2018-03" db="EMBL/GenBank/DDBJ databases">
        <title>Whole genome sequencing of Histamine producing bacteria.</title>
        <authorList>
            <person name="Butler K."/>
        </authorList>
    </citation>
    <scope>NUCLEOTIDE SEQUENCE [LARGE SCALE GENOMIC DNA]</scope>
    <source>
        <strain evidence="5 6">DSM 16190</strain>
    </source>
</reference>
<dbReference type="PANTHER" id="PTHR22550:SF14">
    <property type="entry name" value="VWFA DOMAIN-CONTAINING PROTEIN"/>
    <property type="match status" value="1"/>
</dbReference>
<keyword evidence="3" id="KW-0812">Transmembrane</keyword>
<proteinExistence type="predicted"/>
<evidence type="ECO:0000256" key="1">
    <source>
        <dbReference type="PROSITE-ProRule" id="PRU00339"/>
    </source>
</evidence>
<dbReference type="InterPro" id="IPR050768">
    <property type="entry name" value="UPF0353/GerABKA_families"/>
</dbReference>
<dbReference type="SMART" id="SM00028">
    <property type="entry name" value="TPR"/>
    <property type="match status" value="1"/>
</dbReference>
<feature type="domain" description="VWFA" evidence="4">
    <location>
        <begin position="89"/>
        <end position="195"/>
    </location>
</feature>
<dbReference type="InterPro" id="IPR002035">
    <property type="entry name" value="VWF_A"/>
</dbReference>
<dbReference type="PANTHER" id="PTHR22550">
    <property type="entry name" value="SPORE GERMINATION PROTEIN"/>
    <property type="match status" value="1"/>
</dbReference>
<evidence type="ECO:0000256" key="2">
    <source>
        <dbReference type="SAM" id="MobiDB-lite"/>
    </source>
</evidence>
<dbReference type="SUPFAM" id="SSF53300">
    <property type="entry name" value="vWA-like"/>
    <property type="match status" value="1"/>
</dbReference>
<dbReference type="Gene3D" id="3.40.50.410">
    <property type="entry name" value="von Willebrand factor, type A domain"/>
    <property type="match status" value="1"/>
</dbReference>